<dbReference type="GO" id="GO:0016114">
    <property type="term" value="P:terpenoid biosynthetic process"/>
    <property type="evidence" value="ECO:0007669"/>
    <property type="project" value="InterPro"/>
</dbReference>
<keyword evidence="1" id="KW-0479">Metal-binding</keyword>
<dbReference type="Proteomes" id="UP000017836">
    <property type="component" value="Unassembled WGS sequence"/>
</dbReference>
<dbReference type="GO" id="GO:0010333">
    <property type="term" value="F:terpene synthase activity"/>
    <property type="evidence" value="ECO:0007669"/>
    <property type="project" value="InterPro"/>
</dbReference>
<evidence type="ECO:0000256" key="1">
    <source>
        <dbReference type="ARBA" id="ARBA00022723"/>
    </source>
</evidence>
<dbReference type="PANTHER" id="PTHR31739:SF25">
    <property type="entry name" value="(E,E)-GERANYLLINALOOL SYNTHASE"/>
    <property type="match status" value="1"/>
</dbReference>
<organism evidence="4 5">
    <name type="scientific">Amborella trichopoda</name>
    <dbReference type="NCBI Taxonomy" id="13333"/>
    <lineage>
        <taxon>Eukaryota</taxon>
        <taxon>Viridiplantae</taxon>
        <taxon>Streptophyta</taxon>
        <taxon>Embryophyta</taxon>
        <taxon>Tracheophyta</taxon>
        <taxon>Spermatophyta</taxon>
        <taxon>Magnoliopsida</taxon>
        <taxon>Amborellales</taxon>
        <taxon>Amborellaceae</taxon>
        <taxon>Amborella</taxon>
    </lineage>
</organism>
<dbReference type="InterPro" id="IPR008949">
    <property type="entry name" value="Isoprenoid_synthase_dom_sf"/>
</dbReference>
<dbReference type="InterPro" id="IPR050148">
    <property type="entry name" value="Terpene_synthase-like"/>
</dbReference>
<dbReference type="Gene3D" id="1.10.600.10">
    <property type="entry name" value="Farnesyl Diphosphate Synthase"/>
    <property type="match status" value="1"/>
</dbReference>
<dbReference type="GO" id="GO:0000287">
    <property type="term" value="F:magnesium ion binding"/>
    <property type="evidence" value="ECO:0007669"/>
    <property type="project" value="InterPro"/>
</dbReference>
<dbReference type="PANTHER" id="PTHR31739">
    <property type="entry name" value="ENT-COPALYL DIPHOSPHATE SYNTHASE, CHLOROPLASTIC"/>
    <property type="match status" value="1"/>
</dbReference>
<keyword evidence="5" id="KW-1185">Reference proteome</keyword>
<dbReference type="HOGENOM" id="CLU_003125_1_2_1"/>
<evidence type="ECO:0000259" key="3">
    <source>
        <dbReference type="Pfam" id="PF03936"/>
    </source>
</evidence>
<dbReference type="EMBL" id="KI394758">
    <property type="protein sequence ID" value="ERN01600.1"/>
    <property type="molecule type" value="Genomic_DNA"/>
</dbReference>
<evidence type="ECO:0000256" key="2">
    <source>
        <dbReference type="ARBA" id="ARBA00022842"/>
    </source>
</evidence>
<sequence>FIEVIRSVLKEAEWKHSRYIPTFDEYIKVGVNTVCAAACTMSSTFLLGEQVSEEDLKRIGPGSRLLHLVSIIARLSNDIVTFERELGEGQMASGVGCYMKEHPGCSKEQAIVHLRHLIASSNRELEWELFKCRGIVPDLCSQGVVDFARQMSLLYKRADGYANGLDMDFEWLIKDFYHNLLP</sequence>
<feature type="domain" description="Terpene synthase metal-binding" evidence="3">
    <location>
        <begin position="2"/>
        <end position="123"/>
    </location>
</feature>
<dbReference type="InterPro" id="IPR005630">
    <property type="entry name" value="Terpene_synthase_metal-bd"/>
</dbReference>
<keyword evidence="2" id="KW-0460">Magnesium</keyword>
<evidence type="ECO:0000313" key="5">
    <source>
        <dbReference type="Proteomes" id="UP000017836"/>
    </source>
</evidence>
<gene>
    <name evidence="4" type="ORF">AMTR_s00352p00014710</name>
</gene>
<proteinExistence type="predicted"/>
<protein>
    <recommendedName>
        <fullName evidence="3">Terpene synthase metal-binding domain-containing protein</fullName>
    </recommendedName>
</protein>
<dbReference type="Pfam" id="PF03936">
    <property type="entry name" value="Terpene_synth_C"/>
    <property type="match status" value="1"/>
</dbReference>
<dbReference type="Gramene" id="ERN01600">
    <property type="protein sequence ID" value="ERN01600"/>
    <property type="gene ID" value="AMTR_s00352p00014710"/>
</dbReference>
<dbReference type="OMA" id="MASTIAC"/>
<reference evidence="5" key="1">
    <citation type="journal article" date="2013" name="Science">
        <title>The Amborella genome and the evolution of flowering plants.</title>
        <authorList>
            <consortium name="Amborella Genome Project"/>
        </authorList>
    </citation>
    <scope>NUCLEOTIDE SEQUENCE [LARGE SCALE GENOMIC DNA]</scope>
</reference>
<evidence type="ECO:0000313" key="4">
    <source>
        <dbReference type="EMBL" id="ERN01600.1"/>
    </source>
</evidence>
<dbReference type="AlphaFoldDB" id="W1P3R2"/>
<feature type="non-terminal residue" evidence="4">
    <location>
        <position position="1"/>
    </location>
</feature>
<name>W1P3R2_AMBTC</name>
<accession>W1P3R2</accession>
<dbReference type="SUPFAM" id="SSF48576">
    <property type="entry name" value="Terpenoid synthases"/>
    <property type="match status" value="1"/>
</dbReference>